<feature type="non-terminal residue" evidence="2">
    <location>
        <position position="1"/>
    </location>
</feature>
<name>I4Z269_9HYPH</name>
<dbReference type="EMBL" id="JH660638">
    <property type="protein sequence ID" value="EIM30311.1"/>
    <property type="molecule type" value="Genomic_DNA"/>
</dbReference>
<evidence type="ECO:0000313" key="3">
    <source>
        <dbReference type="Proteomes" id="UP000003947"/>
    </source>
</evidence>
<dbReference type="Proteomes" id="UP000003947">
    <property type="component" value="Unassembled WGS sequence"/>
</dbReference>
<dbReference type="PATRIC" id="fig|864069.3.peg.957"/>
<sequence length="30" mass="3311">YRTPKEVLMSSLDPGLPELCNPDQLRPGSP</sequence>
<feature type="region of interest" description="Disordered" evidence="1">
    <location>
        <begin position="1"/>
        <end position="30"/>
    </location>
</feature>
<dbReference type="HOGENOM" id="CLU_3400659_0_0_5"/>
<accession>I4Z269</accession>
<protein>
    <submittedName>
        <fullName evidence="2">Uncharacterized protein</fullName>
    </submittedName>
</protein>
<gene>
    <name evidence="2" type="ORF">MicloDRAFT_00008610</name>
</gene>
<keyword evidence="3" id="KW-1185">Reference proteome</keyword>
<organism evidence="2 3">
    <name type="scientific">Microvirga lotononidis</name>
    <dbReference type="NCBI Taxonomy" id="864069"/>
    <lineage>
        <taxon>Bacteria</taxon>
        <taxon>Pseudomonadati</taxon>
        <taxon>Pseudomonadota</taxon>
        <taxon>Alphaproteobacteria</taxon>
        <taxon>Hyphomicrobiales</taxon>
        <taxon>Methylobacteriaceae</taxon>
        <taxon>Microvirga</taxon>
    </lineage>
</organism>
<evidence type="ECO:0000313" key="2">
    <source>
        <dbReference type="EMBL" id="EIM30311.1"/>
    </source>
</evidence>
<dbReference type="AlphaFoldDB" id="I4Z269"/>
<proteinExistence type="predicted"/>
<reference evidence="2 3" key="1">
    <citation type="submission" date="2012-02" db="EMBL/GenBank/DDBJ databases">
        <title>Improved High-Quality Draft sequence of Microvirga sp. WSM3557.</title>
        <authorList>
            <consortium name="US DOE Joint Genome Institute"/>
            <person name="Lucas S."/>
            <person name="Han J."/>
            <person name="Lapidus A."/>
            <person name="Cheng J.-F."/>
            <person name="Goodwin L."/>
            <person name="Pitluck S."/>
            <person name="Peters L."/>
            <person name="Zhang X."/>
            <person name="Detter J.C."/>
            <person name="Han C."/>
            <person name="Tapia R."/>
            <person name="Land M."/>
            <person name="Hauser L."/>
            <person name="Kyrpides N."/>
            <person name="Ivanova N."/>
            <person name="Pagani I."/>
            <person name="Brau L."/>
            <person name="Yates R."/>
            <person name="O'Hara G."/>
            <person name="Rui T."/>
            <person name="Howieson J."/>
            <person name="Reeve W."/>
            <person name="Woyke T."/>
        </authorList>
    </citation>
    <scope>NUCLEOTIDE SEQUENCE [LARGE SCALE GENOMIC DNA]</scope>
    <source>
        <strain evidence="2 3">WSM3557</strain>
    </source>
</reference>
<evidence type="ECO:0000256" key="1">
    <source>
        <dbReference type="SAM" id="MobiDB-lite"/>
    </source>
</evidence>